<dbReference type="EMBL" id="BONK01000001">
    <property type="protein sequence ID" value="GIG19331.1"/>
    <property type="molecule type" value="Genomic_DNA"/>
</dbReference>
<comment type="caution">
    <text evidence="4">The sequence shown here is derived from an EMBL/GenBank/DDBJ whole genome shotgun (WGS) entry which is preliminary data.</text>
</comment>
<keyword evidence="2" id="KW-0472">Membrane</keyword>
<dbReference type="InterPro" id="IPR025889">
    <property type="entry name" value="GSP17M-like_dom"/>
</dbReference>
<proteinExistence type="predicted"/>
<dbReference type="Pfam" id="PF11181">
    <property type="entry name" value="YflT"/>
    <property type="match status" value="1"/>
</dbReference>
<evidence type="ECO:0000256" key="1">
    <source>
        <dbReference type="SAM" id="MobiDB-lite"/>
    </source>
</evidence>
<evidence type="ECO:0000313" key="5">
    <source>
        <dbReference type="Proteomes" id="UP000632740"/>
    </source>
</evidence>
<name>A0A919NXC0_9CELL</name>
<keyword evidence="2" id="KW-1133">Transmembrane helix</keyword>
<feature type="transmembrane region" description="Helical" evidence="2">
    <location>
        <begin position="99"/>
        <end position="121"/>
    </location>
</feature>
<feature type="compositionally biased region" description="Pro residues" evidence="1">
    <location>
        <begin position="185"/>
        <end position="230"/>
    </location>
</feature>
<organism evidence="4 5">
    <name type="scientific">Cellulomonas chitinilytica</name>
    <dbReference type="NCBI Taxonomy" id="398759"/>
    <lineage>
        <taxon>Bacteria</taxon>
        <taxon>Bacillati</taxon>
        <taxon>Actinomycetota</taxon>
        <taxon>Actinomycetes</taxon>
        <taxon>Micrococcales</taxon>
        <taxon>Cellulomonadaceae</taxon>
        <taxon>Cellulomonas</taxon>
    </lineage>
</organism>
<evidence type="ECO:0000313" key="4">
    <source>
        <dbReference type="EMBL" id="GIG19331.1"/>
    </source>
</evidence>
<keyword evidence="5" id="KW-1185">Reference proteome</keyword>
<feature type="compositionally biased region" description="Pro residues" evidence="1">
    <location>
        <begin position="168"/>
        <end position="177"/>
    </location>
</feature>
<keyword evidence="2" id="KW-0812">Transmembrane</keyword>
<reference evidence="4" key="1">
    <citation type="submission" date="2021-01" db="EMBL/GenBank/DDBJ databases">
        <title>Whole genome shotgun sequence of Cellulomonas chitinilytica NBRC 110799.</title>
        <authorList>
            <person name="Komaki H."/>
            <person name="Tamura T."/>
        </authorList>
    </citation>
    <scope>NUCLEOTIDE SEQUENCE</scope>
    <source>
        <strain evidence="4">NBRC 110799</strain>
    </source>
</reference>
<sequence length="230" mass="23579">MSFSGQPRPPRTPTPPQGETVAAYATYLEAQRAVDHLADSAFPVQLVTIVGTDLKMVERVTGRLSYPRVAMGGFVSGAWFGLFVGLLLSLFTAPGSRSPFLPAILIGGAFGLLFSVVPYSFTRGRRDFTSSSQIVASSYAVLCRTEQAHKARELLREIGGVQSGVVRPPAPVVPSGPPSDATVAYPPPAGPSAPPAHPTGSPSVPPVGPPGPPPGPGSTSPGPPSGPPPA</sequence>
<feature type="domain" description="General stress protein 17M-like" evidence="3">
    <location>
        <begin position="20"/>
        <end position="104"/>
    </location>
</feature>
<evidence type="ECO:0000259" key="3">
    <source>
        <dbReference type="Pfam" id="PF11181"/>
    </source>
</evidence>
<dbReference type="RefSeq" id="WP_239069684.1">
    <property type="nucleotide sequence ID" value="NZ_BONK01000001.1"/>
</dbReference>
<feature type="region of interest" description="Disordered" evidence="1">
    <location>
        <begin position="165"/>
        <end position="230"/>
    </location>
</feature>
<accession>A0A919NXC0</accession>
<protein>
    <recommendedName>
        <fullName evidence="3">General stress protein 17M-like domain-containing protein</fullName>
    </recommendedName>
</protein>
<gene>
    <name evidence="4" type="ORF">Cch01nite_00550</name>
</gene>
<dbReference type="Proteomes" id="UP000632740">
    <property type="component" value="Unassembled WGS sequence"/>
</dbReference>
<dbReference type="AlphaFoldDB" id="A0A919NXC0"/>
<feature type="transmembrane region" description="Helical" evidence="2">
    <location>
        <begin position="69"/>
        <end position="93"/>
    </location>
</feature>
<evidence type="ECO:0000256" key="2">
    <source>
        <dbReference type="SAM" id="Phobius"/>
    </source>
</evidence>